<dbReference type="EMBL" id="JBHSOC010000095">
    <property type="protein sequence ID" value="MFC5646283.1"/>
    <property type="molecule type" value="Genomic_DNA"/>
</dbReference>
<evidence type="ECO:0000313" key="1">
    <source>
        <dbReference type="EMBL" id="MFC5646283.1"/>
    </source>
</evidence>
<sequence length="231" mass="25640">MMDRKHWQDDVALTGRSAALSTVRQRQAAALALWRLRAPLFAFEWDTEWRLDRSVLESLFRSAVSAPGEQSDREYGQAIAELSRAPLFTDGPELDPDIRELVQLETIGSLLAFGETLQEPGPDKIEYVIDCPRGLADHIDRCVADSFYDHPSQDAHRQYLAALPASVRSHGLGYVASRNLAVEDACHDALETLPPAKGLLDTSTGRDLMARCEDVGAELVAMLRWLETTGH</sequence>
<keyword evidence="2" id="KW-1185">Reference proteome</keyword>
<evidence type="ECO:0000313" key="2">
    <source>
        <dbReference type="Proteomes" id="UP001596066"/>
    </source>
</evidence>
<proteinExistence type="predicted"/>
<dbReference type="Proteomes" id="UP001596066">
    <property type="component" value="Unassembled WGS sequence"/>
</dbReference>
<gene>
    <name evidence="1" type="ORF">ACFPZF_33665</name>
</gene>
<dbReference type="RefSeq" id="WP_346148813.1">
    <property type="nucleotide sequence ID" value="NZ_BAAAUA010000056.1"/>
</dbReference>
<reference evidence="2" key="1">
    <citation type="journal article" date="2019" name="Int. J. Syst. Evol. Microbiol.">
        <title>The Global Catalogue of Microorganisms (GCM) 10K type strain sequencing project: providing services to taxonomists for standard genome sequencing and annotation.</title>
        <authorList>
            <consortium name="The Broad Institute Genomics Platform"/>
            <consortium name="The Broad Institute Genome Sequencing Center for Infectious Disease"/>
            <person name="Wu L."/>
            <person name="Ma J."/>
        </authorList>
    </citation>
    <scope>NUCLEOTIDE SEQUENCE [LARGE SCALE GENOMIC DNA]</scope>
    <source>
        <strain evidence="2">CGMCC 4.1622</strain>
    </source>
</reference>
<accession>A0ABW0VLG2</accession>
<protein>
    <submittedName>
        <fullName evidence="1">Uncharacterized protein</fullName>
    </submittedName>
</protein>
<comment type="caution">
    <text evidence="1">The sequence shown here is derived from an EMBL/GenBank/DDBJ whole genome shotgun (WGS) entry which is preliminary data.</text>
</comment>
<organism evidence="1 2">
    <name type="scientific">Kitasatospora cinereorecta</name>
    <dbReference type="NCBI Taxonomy" id="285560"/>
    <lineage>
        <taxon>Bacteria</taxon>
        <taxon>Bacillati</taxon>
        <taxon>Actinomycetota</taxon>
        <taxon>Actinomycetes</taxon>
        <taxon>Kitasatosporales</taxon>
        <taxon>Streptomycetaceae</taxon>
        <taxon>Kitasatospora</taxon>
    </lineage>
</organism>
<name>A0ABW0VLG2_9ACTN</name>